<sequence>MQNQRVLARSTAFQPLKTTKIQCPYHRAARCYLLKMVNSEGRLFTHYNRIESRFVSITGKPYFEMLTTSSNNLVDQVNSALGYTTEYICGIQYLEHRYDKYYCVCNGGSREYAQIKLVFKAVYNFLYKNNSSLYILLNTMFVDCLYSDLDCIILPLEMVCIYKEGTAPPINRLLSHFTVPECDESVVSQQIYKNFIVYNTVLTMMLNGPNMFNDRKKPISKIIECLGKCDGGTGDNKKNRIKMCELNLNCEHVMCPPVEMVKIIYHYAKWVQGPNKYAKYYKLMVKNTKKNEDALREWYAFQTNFVNYFFP</sequence>
<dbReference type="EMBL" id="KU529792">
    <property type="protein sequence ID" value="AMQ35842.1"/>
    <property type="molecule type" value="Genomic_DNA"/>
</dbReference>
<dbReference type="EMBL" id="AF270937">
    <property type="protein sequence ID" value="AAG27413.1"/>
    <property type="molecule type" value="Genomic_DNA"/>
</dbReference>
<reference evidence="6" key="3">
    <citation type="submission" date="2019-06" db="EMBL/GenBank/DDBJ databases">
        <title>Plutella xylostella granulovirus.</title>
        <authorList>
            <person name="Li L."/>
            <person name="Zhang M."/>
        </authorList>
    </citation>
    <scope>NUCLEOTIDE SEQUENCE</scope>
    <source>
        <strain evidence="7">PlxyGV_B</strain>
        <strain evidence="8">PlxyGV_NW</strain>
        <strain evidence="6">PlxyGV_W</strain>
    </source>
</reference>
<keyword evidence="9" id="KW-1185">Reference proteome</keyword>
<evidence type="ECO:0000313" key="8">
    <source>
        <dbReference type="EMBL" id="QKV50274.1"/>
    </source>
</evidence>
<dbReference type="OrthoDB" id="6189at10239"/>
<reference evidence="2" key="2">
    <citation type="submission" date="2016-01" db="EMBL/GenBank/DDBJ databases">
        <title>Complete Genome Sequences of Four Plutella xylostella Granulovirus Isolates.</title>
        <authorList>
            <person name="Spence R.J."/>
            <person name="Noune C."/>
            <person name="Hauxwell C."/>
        </authorList>
    </citation>
    <scope>NUCLEOTIDE SEQUENCE</scope>
    <source>
        <strain evidence="2">PxGV_C</strain>
        <strain evidence="3">PxGV_K</strain>
        <strain evidence="4">PxGV_M</strain>
        <strain evidence="5">PxGV_T</strain>
    </source>
</reference>
<dbReference type="GeneID" id="912120"/>
<evidence type="ECO:0000313" key="1">
    <source>
        <dbReference type="EMBL" id="AAG27413.1"/>
    </source>
</evidence>
<proteinExistence type="predicted"/>
<dbReference type="EMBL" id="MN099285">
    <property type="protein sequence ID" value="QKV50156.1"/>
    <property type="molecule type" value="Genomic_DNA"/>
</dbReference>
<evidence type="ECO:0000313" key="2">
    <source>
        <dbReference type="EMBL" id="AMQ35725.1"/>
    </source>
</evidence>
<gene>
    <name evidence="1" type="primary">Pxorf115</name>
    <name evidence="6" type="synonym">ORF113</name>
    <name evidence="2" type="synonym">PxGV-Corf113</name>
    <name evidence="3" type="synonym">PxGV-Korf113</name>
    <name evidence="4" type="synonym">PxGV-Morf113</name>
    <name evidence="5" type="synonym">PxGV-Torf113</name>
</gene>
<dbReference type="Pfam" id="PF05789">
    <property type="entry name" value="Baculo_VP1054"/>
    <property type="match status" value="1"/>
</dbReference>
<protein>
    <submittedName>
        <fullName evidence="2 6">ORF113 protein</fullName>
    </submittedName>
    <submittedName>
        <fullName evidence="3">PxGV-Korf113 protein</fullName>
    </submittedName>
    <submittedName>
        <fullName evidence="4">PxGV-Morf113 protein</fullName>
    </submittedName>
    <submittedName>
        <fullName evidence="5">PxGV-Torf113 protein</fullName>
    </submittedName>
    <submittedName>
        <fullName evidence="1">PxORF115 peptide</fullName>
    </submittedName>
</protein>
<evidence type="ECO:0000313" key="3">
    <source>
        <dbReference type="EMBL" id="AMQ35842.1"/>
    </source>
</evidence>
<evidence type="ECO:0000313" key="9">
    <source>
        <dbReference type="Proteomes" id="UP000201310"/>
    </source>
</evidence>
<dbReference type="EMBL" id="MN099286">
    <property type="protein sequence ID" value="QKV50274.1"/>
    <property type="molecule type" value="Genomic_DNA"/>
</dbReference>
<dbReference type="Proteomes" id="UP000201310">
    <property type="component" value="Segment"/>
</dbReference>
<dbReference type="KEGG" id="vg:912120"/>
<accession>Q9DVR8</accession>
<dbReference type="EMBL" id="KU529794">
    <property type="protein sequence ID" value="AMQ36076.1"/>
    <property type="molecule type" value="Genomic_DNA"/>
</dbReference>
<dbReference type="InterPro" id="IPR008416">
    <property type="entry name" value="Baculo_VP1054"/>
</dbReference>
<dbReference type="EMBL" id="KU529791">
    <property type="protein sequence ID" value="AMQ35725.1"/>
    <property type="molecule type" value="Genomic_DNA"/>
</dbReference>
<evidence type="ECO:0000313" key="6">
    <source>
        <dbReference type="EMBL" id="QKV50038.1"/>
    </source>
</evidence>
<dbReference type="EMBL" id="MN099284">
    <property type="protein sequence ID" value="QKV50038.1"/>
    <property type="molecule type" value="Genomic_DNA"/>
</dbReference>
<evidence type="ECO:0000313" key="4">
    <source>
        <dbReference type="EMBL" id="AMQ35959.1"/>
    </source>
</evidence>
<evidence type="ECO:0000313" key="5">
    <source>
        <dbReference type="EMBL" id="AMQ36076.1"/>
    </source>
</evidence>
<dbReference type="EMBL" id="KU529793">
    <property type="protein sequence ID" value="AMQ35959.1"/>
    <property type="molecule type" value="Genomic_DNA"/>
</dbReference>
<organism evidence="1 9">
    <name type="scientific">Plutella xylostella granulovirus</name>
    <dbReference type="NCBI Taxonomy" id="98383"/>
    <lineage>
        <taxon>Viruses</taxon>
        <taxon>Viruses incertae sedis</taxon>
        <taxon>Naldaviricetes</taxon>
        <taxon>Lefavirales</taxon>
        <taxon>Baculoviridae</taxon>
        <taxon>Betabaculovirus</taxon>
        <taxon>Betabaculovirus pluxylostellae</taxon>
    </lineage>
</organism>
<dbReference type="RefSeq" id="NP_068334.1">
    <property type="nucleotide sequence ID" value="NC_002593.1"/>
</dbReference>
<evidence type="ECO:0000313" key="7">
    <source>
        <dbReference type="EMBL" id="QKV50156.1"/>
    </source>
</evidence>
<reference evidence="1 9" key="1">
    <citation type="journal article" date="2000" name="Virology">
        <title>Sequence analysis of the Plutella xylostella granulovirus genome.</title>
        <authorList>
            <person name="Hashimoto Y."/>
            <person name="Hayakawa T."/>
            <person name="Ueno Y."/>
            <person name="Fujita T."/>
            <person name="Sano Y."/>
            <person name="Matsumoto T."/>
        </authorList>
    </citation>
    <scope>NUCLEOTIDE SEQUENCE [LARGE SCALE GENOMIC DNA]</scope>
    <source>
        <strain evidence="1 9">K1</strain>
    </source>
</reference>
<name>Q9DVR8_9BBAC</name>